<organism evidence="1 2">
    <name type="scientific">Perkinsus chesapeaki</name>
    <name type="common">Clam parasite</name>
    <name type="synonym">Perkinsus andrewsi</name>
    <dbReference type="NCBI Taxonomy" id="330153"/>
    <lineage>
        <taxon>Eukaryota</taxon>
        <taxon>Sar</taxon>
        <taxon>Alveolata</taxon>
        <taxon>Perkinsozoa</taxon>
        <taxon>Perkinsea</taxon>
        <taxon>Perkinsida</taxon>
        <taxon>Perkinsidae</taxon>
        <taxon>Perkinsus</taxon>
    </lineage>
</organism>
<dbReference type="AlphaFoldDB" id="A0A7J6LTR2"/>
<proteinExistence type="predicted"/>
<dbReference type="Proteomes" id="UP000591131">
    <property type="component" value="Unassembled WGS sequence"/>
</dbReference>
<evidence type="ECO:0000313" key="2">
    <source>
        <dbReference type="Proteomes" id="UP000591131"/>
    </source>
</evidence>
<dbReference type="EMBL" id="JAAPAO010000340">
    <property type="protein sequence ID" value="KAF4662663.1"/>
    <property type="molecule type" value="Genomic_DNA"/>
</dbReference>
<accession>A0A7J6LTR2</accession>
<evidence type="ECO:0000313" key="1">
    <source>
        <dbReference type="EMBL" id="KAF4662663.1"/>
    </source>
</evidence>
<sequence>MPESGVYSGGNEKYYFRWNVRETNPNGRNGRVDIHASRLDLPGVNNITCDDVRYWQGSLPKYTMDLDRDNKDLIELSDKLGINPKDWWGFSHGLHWIEVFGILLTPA</sequence>
<name>A0A7J6LTR2_PERCH</name>
<gene>
    <name evidence="1" type="ORF">FOL47_006147</name>
</gene>
<keyword evidence="2" id="KW-1185">Reference proteome</keyword>
<comment type="caution">
    <text evidence="1">The sequence shown here is derived from an EMBL/GenBank/DDBJ whole genome shotgun (WGS) entry which is preliminary data.</text>
</comment>
<reference evidence="1 2" key="1">
    <citation type="submission" date="2020-04" db="EMBL/GenBank/DDBJ databases">
        <title>Perkinsus chesapeaki whole genome sequence.</title>
        <authorList>
            <person name="Bogema D.R."/>
        </authorList>
    </citation>
    <scope>NUCLEOTIDE SEQUENCE [LARGE SCALE GENOMIC DNA]</scope>
    <source>
        <strain evidence="1">ATCC PRA-425</strain>
    </source>
</reference>
<protein>
    <submittedName>
        <fullName evidence="1">Uncharacterized protein</fullName>
    </submittedName>
</protein>